<protein>
    <recommendedName>
        <fullName evidence="3">Acyl-protein thioesterase 1</fullName>
        <ecNumber evidence="2">3.1.2.22</ecNumber>
    </recommendedName>
    <alternativeName>
        <fullName evidence="8">Palmitoyl-protein hydrolase</fullName>
    </alternativeName>
</protein>
<evidence type="ECO:0000256" key="9">
    <source>
        <dbReference type="ARBA" id="ARBA00047337"/>
    </source>
</evidence>
<dbReference type="PANTHER" id="PTHR10655">
    <property type="entry name" value="LYSOPHOSPHOLIPASE-RELATED"/>
    <property type="match status" value="1"/>
</dbReference>
<evidence type="ECO:0000256" key="5">
    <source>
        <dbReference type="ARBA" id="ARBA00022801"/>
    </source>
</evidence>
<evidence type="ECO:0000256" key="4">
    <source>
        <dbReference type="ARBA" id="ARBA00022487"/>
    </source>
</evidence>
<dbReference type="InterPro" id="IPR003140">
    <property type="entry name" value="PLipase/COase/thioEstase"/>
</dbReference>
<dbReference type="InterPro" id="IPR050565">
    <property type="entry name" value="LYPA1-2/EST-like"/>
</dbReference>
<dbReference type="Gene3D" id="3.40.50.1820">
    <property type="entry name" value="alpha/beta hydrolase"/>
    <property type="match status" value="1"/>
</dbReference>
<dbReference type="PANTHER" id="PTHR10655:SF17">
    <property type="entry name" value="LYSOPHOSPHOLIPASE-LIKE PROTEIN 1"/>
    <property type="match status" value="1"/>
</dbReference>
<evidence type="ECO:0000256" key="8">
    <source>
        <dbReference type="ARBA" id="ARBA00031195"/>
    </source>
</evidence>
<dbReference type="AlphaFoldDB" id="A0A1E3QQ56"/>
<dbReference type="GO" id="GO:0005737">
    <property type="term" value="C:cytoplasm"/>
    <property type="evidence" value="ECO:0007669"/>
    <property type="project" value="TreeGrafter"/>
</dbReference>
<feature type="domain" description="Phospholipase/carboxylesterase/thioesterase" evidence="10">
    <location>
        <begin position="13"/>
        <end position="230"/>
    </location>
</feature>
<evidence type="ECO:0000259" key="10">
    <source>
        <dbReference type="Pfam" id="PF02230"/>
    </source>
</evidence>
<evidence type="ECO:0000256" key="3">
    <source>
        <dbReference type="ARBA" id="ARBA00014923"/>
    </source>
</evidence>
<dbReference type="STRING" id="984486.A0A1E3QQ56"/>
<keyword evidence="5" id="KW-0378">Hydrolase</keyword>
<dbReference type="SUPFAM" id="SSF53474">
    <property type="entry name" value="alpha/beta-Hydrolases"/>
    <property type="match status" value="1"/>
</dbReference>
<dbReference type="GO" id="GO:0008474">
    <property type="term" value="F:palmitoyl-(protein) hydrolase activity"/>
    <property type="evidence" value="ECO:0007669"/>
    <property type="project" value="UniProtKB-EC"/>
</dbReference>
<keyword evidence="6" id="KW-0276">Fatty acid metabolism</keyword>
<dbReference type="GO" id="GO:0006631">
    <property type="term" value="P:fatty acid metabolic process"/>
    <property type="evidence" value="ECO:0007669"/>
    <property type="project" value="UniProtKB-KW"/>
</dbReference>
<gene>
    <name evidence="11" type="ORF">BABINDRAFT_62148</name>
</gene>
<proteinExistence type="inferred from homology"/>
<dbReference type="Proteomes" id="UP000094336">
    <property type="component" value="Unassembled WGS sequence"/>
</dbReference>
<evidence type="ECO:0000256" key="1">
    <source>
        <dbReference type="ARBA" id="ARBA00006499"/>
    </source>
</evidence>
<evidence type="ECO:0000256" key="7">
    <source>
        <dbReference type="ARBA" id="ARBA00029392"/>
    </source>
</evidence>
<keyword evidence="12" id="KW-1185">Reference proteome</keyword>
<dbReference type="EMBL" id="KV454431">
    <property type="protein sequence ID" value="ODQ79833.1"/>
    <property type="molecule type" value="Genomic_DNA"/>
</dbReference>
<dbReference type="OrthoDB" id="2418081at2759"/>
<evidence type="ECO:0000256" key="2">
    <source>
        <dbReference type="ARBA" id="ARBA00012423"/>
    </source>
</evidence>
<comment type="catalytic activity">
    <reaction evidence="9">
        <text>S-hexadecanoyl-L-cysteinyl-[protein] + H2O = L-cysteinyl-[protein] + hexadecanoate + H(+)</text>
        <dbReference type="Rhea" id="RHEA:19233"/>
        <dbReference type="Rhea" id="RHEA-COMP:10131"/>
        <dbReference type="Rhea" id="RHEA-COMP:11032"/>
        <dbReference type="ChEBI" id="CHEBI:7896"/>
        <dbReference type="ChEBI" id="CHEBI:15377"/>
        <dbReference type="ChEBI" id="CHEBI:15378"/>
        <dbReference type="ChEBI" id="CHEBI:29950"/>
        <dbReference type="ChEBI" id="CHEBI:74151"/>
        <dbReference type="EC" id="3.1.2.22"/>
    </reaction>
</comment>
<keyword evidence="6" id="KW-0443">Lipid metabolism</keyword>
<keyword evidence="4" id="KW-0719">Serine esterase</keyword>
<dbReference type="GO" id="GO:0052689">
    <property type="term" value="F:carboxylic ester hydrolase activity"/>
    <property type="evidence" value="ECO:0007669"/>
    <property type="project" value="UniProtKB-KW"/>
</dbReference>
<dbReference type="GeneID" id="30150240"/>
<dbReference type="Pfam" id="PF02230">
    <property type="entry name" value="Abhydrolase_2"/>
    <property type="match status" value="1"/>
</dbReference>
<evidence type="ECO:0000256" key="6">
    <source>
        <dbReference type="ARBA" id="ARBA00022832"/>
    </source>
</evidence>
<evidence type="ECO:0000313" key="12">
    <source>
        <dbReference type="Proteomes" id="UP000094336"/>
    </source>
</evidence>
<accession>A0A1E3QQ56</accession>
<sequence>MTYTKPVISLPAVCQTPPEAQYTVIFLHGLGDSGQGWSFIASAARNYKLDHFNFIFPSAPDIPSSLNFGMVIPAWYDLKSLHNVRADEDVDSIEMSLEYVTLLVEEEVTRGVPMEHIIVGGFSQGCALSLLLAATLGERMGGFIGLSGYIPMLDTVKHINCTDPDLARANSTTPIFLAHGEKDNAIKFELSRENEACLRDWGFQDITYKQYKGLSHSTNDEEIDDVMKWLVRVSELELA</sequence>
<evidence type="ECO:0000313" key="11">
    <source>
        <dbReference type="EMBL" id="ODQ79833.1"/>
    </source>
</evidence>
<comment type="similarity">
    <text evidence="1">Belongs to the AB hydrolase superfamily. AB hydrolase 2 family.</text>
</comment>
<name>A0A1E3QQ56_9ASCO</name>
<comment type="function">
    <text evidence="7">Hydrolyzes fatty acids from S-acylated cysteine residues in proteins with a strong preference for palmitoylated G-alpha proteins over other acyl substrates. Mediates the deacylation of G-alpha proteins such as GPA1 in vivo, but has weak or no activity toward palmitoylated Ras proteins. Has weak lysophospholipase activity in vitro; however such activity may not exist in vivo.</text>
</comment>
<dbReference type="InterPro" id="IPR029058">
    <property type="entry name" value="AB_hydrolase_fold"/>
</dbReference>
<organism evidence="11 12">
    <name type="scientific">Babjeviella inositovora NRRL Y-12698</name>
    <dbReference type="NCBI Taxonomy" id="984486"/>
    <lineage>
        <taxon>Eukaryota</taxon>
        <taxon>Fungi</taxon>
        <taxon>Dikarya</taxon>
        <taxon>Ascomycota</taxon>
        <taxon>Saccharomycotina</taxon>
        <taxon>Pichiomycetes</taxon>
        <taxon>Serinales incertae sedis</taxon>
        <taxon>Babjeviella</taxon>
    </lineage>
</organism>
<dbReference type="RefSeq" id="XP_018985161.1">
    <property type="nucleotide sequence ID" value="XM_019132387.1"/>
</dbReference>
<reference evidence="12" key="1">
    <citation type="submission" date="2016-05" db="EMBL/GenBank/DDBJ databases">
        <title>Comparative genomics of biotechnologically important yeasts.</title>
        <authorList>
            <consortium name="DOE Joint Genome Institute"/>
            <person name="Riley R."/>
            <person name="Haridas S."/>
            <person name="Wolfe K.H."/>
            <person name="Lopes M.R."/>
            <person name="Hittinger C.T."/>
            <person name="Goker M."/>
            <person name="Salamov A."/>
            <person name="Wisecaver J."/>
            <person name="Long T.M."/>
            <person name="Aerts A.L."/>
            <person name="Barry K."/>
            <person name="Choi C."/>
            <person name="Clum A."/>
            <person name="Coughlan A.Y."/>
            <person name="Deshpande S."/>
            <person name="Douglass A.P."/>
            <person name="Hanson S.J."/>
            <person name="Klenk H.-P."/>
            <person name="Labutti K."/>
            <person name="Lapidus A."/>
            <person name="Lindquist E."/>
            <person name="Lipzen A."/>
            <person name="Meier-Kolthoff J.P."/>
            <person name="Ohm R.A."/>
            <person name="Otillar R.P."/>
            <person name="Pangilinan J."/>
            <person name="Peng Y."/>
            <person name="Rokas A."/>
            <person name="Rosa C.A."/>
            <person name="Scheuner C."/>
            <person name="Sibirny A.A."/>
            <person name="Slot J.C."/>
            <person name="Stielow J.B."/>
            <person name="Sun H."/>
            <person name="Kurtzman C.P."/>
            <person name="Blackwell M."/>
            <person name="Grigoriev I.V."/>
            <person name="Jeffries T.W."/>
        </authorList>
    </citation>
    <scope>NUCLEOTIDE SEQUENCE [LARGE SCALE GENOMIC DNA]</scope>
    <source>
        <strain evidence="12">NRRL Y-12698</strain>
    </source>
</reference>
<dbReference type="EC" id="3.1.2.22" evidence="2"/>